<dbReference type="AlphaFoldDB" id="N6Z491"/>
<reference evidence="2 3" key="1">
    <citation type="submission" date="2012-09" db="EMBL/GenBank/DDBJ databases">
        <title>Draft Genome Sequences of 6 Strains from Genus Thauera.</title>
        <authorList>
            <person name="Liu B."/>
            <person name="Shapleigh J.P."/>
            <person name="Frostegard A.H."/>
        </authorList>
    </citation>
    <scope>NUCLEOTIDE SEQUENCE [LARGE SCALE GENOMIC DNA]</scope>
    <source>
        <strain evidence="2 3">B4P</strain>
    </source>
</reference>
<sequence>MEDGFAMMLLDDIMAALSALGLNWQIKSVEYYDRTGLHKAQDRRRNGGFPPLSPASPEASTTELDLLASALPVTAEELQV</sequence>
<proteinExistence type="predicted"/>
<comment type="caution">
    <text evidence="2">The sequence shown here is derived from an EMBL/GenBank/DDBJ whole genome shotgun (WGS) entry which is preliminary data.</text>
</comment>
<gene>
    <name evidence="2" type="ORF">C667_02363</name>
</gene>
<evidence type="ECO:0000313" key="2">
    <source>
        <dbReference type="EMBL" id="ENO98730.1"/>
    </source>
</evidence>
<keyword evidence="3" id="KW-1185">Reference proteome</keyword>
<evidence type="ECO:0000256" key="1">
    <source>
        <dbReference type="SAM" id="MobiDB-lite"/>
    </source>
</evidence>
<name>N6Z491_9RHOO</name>
<accession>N6Z491</accession>
<protein>
    <submittedName>
        <fullName evidence="2">Uncharacterized protein</fullName>
    </submittedName>
</protein>
<dbReference type="Proteomes" id="UP000013047">
    <property type="component" value="Unassembled WGS sequence"/>
</dbReference>
<dbReference type="EMBL" id="AMXF01000006">
    <property type="protein sequence ID" value="ENO98730.1"/>
    <property type="molecule type" value="Genomic_DNA"/>
</dbReference>
<feature type="region of interest" description="Disordered" evidence="1">
    <location>
        <begin position="40"/>
        <end position="61"/>
    </location>
</feature>
<evidence type="ECO:0000313" key="3">
    <source>
        <dbReference type="Proteomes" id="UP000013047"/>
    </source>
</evidence>
<organism evidence="2 3">
    <name type="scientific">Thauera phenylacetica B4P</name>
    <dbReference type="NCBI Taxonomy" id="1234382"/>
    <lineage>
        <taxon>Bacteria</taxon>
        <taxon>Pseudomonadati</taxon>
        <taxon>Pseudomonadota</taxon>
        <taxon>Betaproteobacteria</taxon>
        <taxon>Rhodocyclales</taxon>
        <taxon>Zoogloeaceae</taxon>
        <taxon>Thauera</taxon>
    </lineage>
</organism>